<feature type="compositionally biased region" description="Low complexity" evidence="1">
    <location>
        <begin position="45"/>
        <end position="56"/>
    </location>
</feature>
<proteinExistence type="predicted"/>
<feature type="compositionally biased region" description="Low complexity" evidence="1">
    <location>
        <begin position="138"/>
        <end position="151"/>
    </location>
</feature>
<reference evidence="2" key="1">
    <citation type="submission" date="2019-12" db="EMBL/GenBank/DDBJ databases">
        <title>An insight into the sialome of adult female Ixodes ricinus ticks feeding for 6 days.</title>
        <authorList>
            <person name="Perner J."/>
            <person name="Ribeiro J.M.C."/>
        </authorList>
    </citation>
    <scope>NUCLEOTIDE SEQUENCE</scope>
    <source>
        <strain evidence="2">Semi-engorged</strain>
        <tissue evidence="2">Salivary glands</tissue>
    </source>
</reference>
<protein>
    <submittedName>
        <fullName evidence="2">Uncharacterized protein</fullName>
    </submittedName>
</protein>
<evidence type="ECO:0000313" key="2">
    <source>
        <dbReference type="EMBL" id="MXU97318.1"/>
    </source>
</evidence>
<organism evidence="2">
    <name type="scientific">Ixodes ricinus</name>
    <name type="common">Common tick</name>
    <name type="synonym">Acarus ricinus</name>
    <dbReference type="NCBI Taxonomy" id="34613"/>
    <lineage>
        <taxon>Eukaryota</taxon>
        <taxon>Metazoa</taxon>
        <taxon>Ecdysozoa</taxon>
        <taxon>Arthropoda</taxon>
        <taxon>Chelicerata</taxon>
        <taxon>Arachnida</taxon>
        <taxon>Acari</taxon>
        <taxon>Parasitiformes</taxon>
        <taxon>Ixodida</taxon>
        <taxon>Ixodoidea</taxon>
        <taxon>Ixodidae</taxon>
        <taxon>Ixodinae</taxon>
        <taxon>Ixodes</taxon>
    </lineage>
</organism>
<accession>A0A6B0V7T2</accession>
<dbReference type="AlphaFoldDB" id="A0A6B0V7T2"/>
<sequence length="260" mass="27294">MFWMGTFTSASRLVPAALPSPGTFSLPASPFSRGLTSVSRASLSSSSLDSSSSSRVQCLQRGPSRLGSKLRPHRWQLSSARPLGVLPSLLCSLPCSLPFSWAPRSRAPGGEAPVTPRRGVDRRPLLTSGRSESESEDASATAAAFGPSESTSAAASSSSGLQGLRWCILSPRSVAKLRRQLLQLVPEPFRVLILACSALAALLTAEEGAAALRPRVDWALRPPCVGLPLTPAFATLPFFFLSMAKQRALAPAVGSGGLSR</sequence>
<dbReference type="EMBL" id="GIFC01015235">
    <property type="protein sequence ID" value="MXU97318.1"/>
    <property type="molecule type" value="Transcribed_RNA"/>
</dbReference>
<feature type="region of interest" description="Disordered" evidence="1">
    <location>
        <begin position="45"/>
        <end position="69"/>
    </location>
</feature>
<evidence type="ECO:0000256" key="1">
    <source>
        <dbReference type="SAM" id="MobiDB-lite"/>
    </source>
</evidence>
<feature type="region of interest" description="Disordered" evidence="1">
    <location>
        <begin position="106"/>
        <end position="151"/>
    </location>
</feature>
<name>A0A6B0V7T2_IXORI</name>